<feature type="domain" description="YjiS-like" evidence="1">
    <location>
        <begin position="24"/>
        <end position="56"/>
    </location>
</feature>
<evidence type="ECO:0000313" key="2">
    <source>
        <dbReference type="EMBL" id="MDQ2089283.1"/>
    </source>
</evidence>
<dbReference type="RefSeq" id="WP_306734531.1">
    <property type="nucleotide sequence ID" value="NZ_JANHAX010000001.1"/>
</dbReference>
<protein>
    <submittedName>
        <fullName evidence="2">DUF1127 domain-containing protein</fullName>
    </submittedName>
</protein>
<dbReference type="EMBL" id="JANHAX010000001">
    <property type="protein sequence ID" value="MDQ2089283.1"/>
    <property type="molecule type" value="Genomic_DNA"/>
</dbReference>
<keyword evidence="3" id="KW-1185">Reference proteome</keyword>
<dbReference type="InterPro" id="IPR009506">
    <property type="entry name" value="YjiS-like"/>
</dbReference>
<dbReference type="Proteomes" id="UP001226762">
    <property type="component" value="Unassembled WGS sequence"/>
</dbReference>
<evidence type="ECO:0000313" key="3">
    <source>
        <dbReference type="Proteomes" id="UP001226762"/>
    </source>
</evidence>
<sequence length="71" mass="7846">MAYANTAQSTHGAAGFAAAIEVLTERFNQYRLYRRTLAELAELSDRERSDLGFSRQSPRAAAYEAVYGARG</sequence>
<reference evidence="2" key="1">
    <citation type="submission" date="2022-07" db="EMBL/GenBank/DDBJ databases">
        <authorList>
            <person name="Otstavnykh N."/>
            <person name="Isaeva M."/>
            <person name="Bystritskaya E."/>
        </authorList>
    </citation>
    <scope>NUCLEOTIDE SEQUENCE</scope>
    <source>
        <strain evidence="2">KCTC 52189</strain>
    </source>
</reference>
<proteinExistence type="predicted"/>
<reference evidence="2" key="2">
    <citation type="submission" date="2023-02" db="EMBL/GenBank/DDBJ databases">
        <title>'Rhodoalgimonas zhirmunskyi' gen. nov., isolated from a red alga.</title>
        <authorList>
            <person name="Nedashkovskaya O.I."/>
            <person name="Otstavnykh N.Y."/>
            <person name="Bystritskaya E.P."/>
            <person name="Balabanova L.A."/>
            <person name="Isaeva M.P."/>
        </authorList>
    </citation>
    <scope>NUCLEOTIDE SEQUENCE</scope>
    <source>
        <strain evidence="2">KCTC 52189</strain>
    </source>
</reference>
<dbReference type="Pfam" id="PF06568">
    <property type="entry name" value="YjiS-like"/>
    <property type="match status" value="1"/>
</dbReference>
<organism evidence="2 3">
    <name type="scientific">Marimonas arenosa</name>
    <dbReference type="NCBI Taxonomy" id="1795305"/>
    <lineage>
        <taxon>Bacteria</taxon>
        <taxon>Pseudomonadati</taxon>
        <taxon>Pseudomonadota</taxon>
        <taxon>Alphaproteobacteria</taxon>
        <taxon>Rhodobacterales</taxon>
        <taxon>Paracoccaceae</taxon>
        <taxon>Marimonas</taxon>
    </lineage>
</organism>
<evidence type="ECO:0000259" key="1">
    <source>
        <dbReference type="Pfam" id="PF06568"/>
    </source>
</evidence>
<accession>A0AAE4B2R0</accession>
<comment type="caution">
    <text evidence="2">The sequence shown here is derived from an EMBL/GenBank/DDBJ whole genome shotgun (WGS) entry which is preliminary data.</text>
</comment>
<dbReference type="AlphaFoldDB" id="A0AAE4B2R0"/>
<name>A0AAE4B2R0_9RHOB</name>
<gene>
    <name evidence="2" type="ORF">NO357_05140</name>
</gene>